<dbReference type="Proteomes" id="UP000624244">
    <property type="component" value="Unassembled WGS sequence"/>
</dbReference>
<gene>
    <name evidence="1" type="ORF">GGP41_007777</name>
</gene>
<organism evidence="1 2">
    <name type="scientific">Cochliobolus sativus</name>
    <name type="common">Common root rot and spot blotch fungus</name>
    <name type="synonym">Bipolaris sorokiniana</name>
    <dbReference type="NCBI Taxonomy" id="45130"/>
    <lineage>
        <taxon>Eukaryota</taxon>
        <taxon>Fungi</taxon>
        <taxon>Dikarya</taxon>
        <taxon>Ascomycota</taxon>
        <taxon>Pezizomycotina</taxon>
        <taxon>Dothideomycetes</taxon>
        <taxon>Pleosporomycetidae</taxon>
        <taxon>Pleosporales</taxon>
        <taxon>Pleosporineae</taxon>
        <taxon>Pleosporaceae</taxon>
        <taxon>Bipolaris</taxon>
    </lineage>
</organism>
<accession>A0A8H5ZLA5</accession>
<protein>
    <submittedName>
        <fullName evidence="1">Uncharacterized protein</fullName>
    </submittedName>
</protein>
<comment type="caution">
    <text evidence="1">The sequence shown here is derived from an EMBL/GenBank/DDBJ whole genome shotgun (WGS) entry which is preliminary data.</text>
</comment>
<evidence type="ECO:0000313" key="2">
    <source>
        <dbReference type="Proteomes" id="UP000624244"/>
    </source>
</evidence>
<dbReference type="EMBL" id="WNKQ01000003">
    <property type="protein sequence ID" value="KAF5852356.1"/>
    <property type="molecule type" value="Genomic_DNA"/>
</dbReference>
<reference evidence="1" key="1">
    <citation type="submission" date="2019-11" db="EMBL/GenBank/DDBJ databases">
        <title>Bipolaris sorokiniana Genome sequencing.</title>
        <authorList>
            <person name="Wang H."/>
        </authorList>
    </citation>
    <scope>NUCLEOTIDE SEQUENCE</scope>
</reference>
<dbReference type="AlphaFoldDB" id="A0A8H5ZLA5"/>
<proteinExistence type="predicted"/>
<sequence>MTGLGQTDNYRASELHETGQRRADQTMASGLGSNCNCTMAVIRVLMRIEQLEGVQVGLSTSLEVMEDAEVRCFAVLSCPICRQRRFSLASVTVISATVTEWVRRTWLGGSIDNDVLLGDIHLDRADAEMLSRELMTLQLSHFVRVMTRLETTLSAASSVHTVGYQDIVRSKLQELHDCKDQIHKLSLSG</sequence>
<name>A0A8H5ZLA5_COCSA</name>
<evidence type="ECO:0000313" key="1">
    <source>
        <dbReference type="EMBL" id="KAF5852356.1"/>
    </source>
</evidence>